<proteinExistence type="predicted"/>
<dbReference type="EMBL" id="JANBUM010000029">
    <property type="protein sequence ID" value="KAJ2787217.1"/>
    <property type="molecule type" value="Genomic_DNA"/>
</dbReference>
<keyword evidence="10" id="KW-1185">Reference proteome</keyword>
<dbReference type="Gene3D" id="1.10.238.10">
    <property type="entry name" value="EF-hand"/>
    <property type="match status" value="1"/>
</dbReference>
<evidence type="ECO:0000313" key="10">
    <source>
        <dbReference type="Proteomes" id="UP001140172"/>
    </source>
</evidence>
<evidence type="ECO:0000256" key="3">
    <source>
        <dbReference type="ARBA" id="ARBA00022833"/>
    </source>
</evidence>
<gene>
    <name evidence="9" type="ORF">GGI15_000878</name>
</gene>
<feature type="domain" description="ZZ-type" evidence="7">
    <location>
        <begin position="142"/>
        <end position="193"/>
    </location>
</feature>
<dbReference type="CDD" id="cd02340">
    <property type="entry name" value="ZZ_NBR1_like"/>
    <property type="match status" value="1"/>
</dbReference>
<reference evidence="9" key="1">
    <citation type="submission" date="2022-07" db="EMBL/GenBank/DDBJ databases">
        <title>Phylogenomic reconstructions and comparative analyses of Kickxellomycotina fungi.</title>
        <authorList>
            <person name="Reynolds N.K."/>
            <person name="Stajich J.E."/>
            <person name="Barry K."/>
            <person name="Grigoriev I.V."/>
            <person name="Crous P."/>
            <person name="Smith M.E."/>
        </authorList>
    </citation>
    <scope>NUCLEOTIDE SEQUENCE</scope>
    <source>
        <strain evidence="9">BCRC 34489</strain>
    </source>
</reference>
<evidence type="ECO:0000256" key="5">
    <source>
        <dbReference type="PROSITE-ProRule" id="PRU00228"/>
    </source>
</evidence>
<dbReference type="PROSITE" id="PS00018">
    <property type="entry name" value="EF_HAND_1"/>
    <property type="match status" value="1"/>
</dbReference>
<comment type="caution">
    <text evidence="9">The sequence shown here is derived from an EMBL/GenBank/DDBJ whole genome shotgun (WGS) entry which is preliminary data.</text>
</comment>
<dbReference type="GO" id="GO:0005509">
    <property type="term" value="F:calcium ion binding"/>
    <property type="evidence" value="ECO:0007669"/>
    <property type="project" value="InterPro"/>
</dbReference>
<dbReference type="OrthoDB" id="2122982at2759"/>
<dbReference type="PROSITE" id="PS01357">
    <property type="entry name" value="ZF_ZZ_1"/>
    <property type="match status" value="1"/>
</dbReference>
<evidence type="ECO:0000259" key="8">
    <source>
        <dbReference type="PROSITE" id="PS50222"/>
    </source>
</evidence>
<dbReference type="GO" id="GO:0007032">
    <property type="term" value="P:endosome organization"/>
    <property type="evidence" value="ECO:0007669"/>
    <property type="project" value="TreeGrafter"/>
</dbReference>
<dbReference type="PANTHER" id="PTHR15090:SF0">
    <property type="entry name" value="SEQUESTOSOME-1"/>
    <property type="match status" value="1"/>
</dbReference>
<dbReference type="GO" id="GO:0044753">
    <property type="term" value="C:amphisome"/>
    <property type="evidence" value="ECO:0007669"/>
    <property type="project" value="TreeGrafter"/>
</dbReference>
<dbReference type="InterPro" id="IPR000433">
    <property type="entry name" value="Znf_ZZ"/>
</dbReference>
<dbReference type="InterPro" id="IPR002048">
    <property type="entry name" value="EF_hand_dom"/>
</dbReference>
<keyword evidence="2 5" id="KW-0863">Zinc-finger</keyword>
<dbReference type="SMART" id="SM00291">
    <property type="entry name" value="ZnF_ZZ"/>
    <property type="match status" value="1"/>
</dbReference>
<evidence type="ECO:0000313" key="9">
    <source>
        <dbReference type="EMBL" id="KAJ2787217.1"/>
    </source>
</evidence>
<dbReference type="PROSITE" id="PS50222">
    <property type="entry name" value="EF_HAND_2"/>
    <property type="match status" value="1"/>
</dbReference>
<dbReference type="InterPro" id="IPR018247">
    <property type="entry name" value="EF_Hand_1_Ca_BS"/>
</dbReference>
<feature type="compositionally biased region" description="Low complexity" evidence="6">
    <location>
        <begin position="430"/>
        <end position="441"/>
    </location>
</feature>
<sequence length="520" mass="56305">MTDSAASRLGASTPRLSMVALGLVAGLAGLWVYAAVQQSRPASDTRSTLRRTRTIRRHRRQQRSDAIAEEILLEEAHAEAAPPALAPRPSYAERRAALSHLGDASSSDSDEASEDASGVSMRLLHLLCTVSEQHARANSIVHRGTQCNGCQEAPIRGTRYKCAQCANVDLCAACEAHELHGHHVMLKMAVPLPALMNPRVPLIRKLYPGSSLVPRQLARDVARRLEQSTRLDRMDLAGLYAEFCVLATRQGEHEELTRAAFDQCLGAFGGPTSVLAQRLFAFYDEHGRGALTFDDVAHGFSAYTRGSVEDKAGRVFRAYDVDADGRVGRSDVRVVLEACAQANRELTRGMVRAMEQDIVEDAGKLLPGQPTSAAFTAPVAHDAPTVLDKEVNALRAEVLALRESAARRVAAAAAAGSLPSDPAAEEASEPESVAATTAATAGSRRLLRLPSDPEDTALPDRPLSAEMRQPAPTFWHDRTEDDHWPVMEALSLDAVRIMVDDIFDEAKPADPAFFTRDEFA</sequence>
<dbReference type="SUPFAM" id="SSF57850">
    <property type="entry name" value="RING/U-box"/>
    <property type="match status" value="1"/>
</dbReference>
<keyword evidence="3" id="KW-0862">Zinc</keyword>
<dbReference type="GO" id="GO:0016235">
    <property type="term" value="C:aggresome"/>
    <property type="evidence" value="ECO:0007669"/>
    <property type="project" value="TreeGrafter"/>
</dbReference>
<feature type="non-terminal residue" evidence="9">
    <location>
        <position position="520"/>
    </location>
</feature>
<feature type="region of interest" description="Disordered" evidence="6">
    <location>
        <begin position="415"/>
        <end position="465"/>
    </location>
</feature>
<dbReference type="Proteomes" id="UP001140172">
    <property type="component" value="Unassembled WGS sequence"/>
</dbReference>
<keyword evidence="1" id="KW-0479">Metal-binding</keyword>
<feature type="domain" description="EF-hand" evidence="8">
    <location>
        <begin position="307"/>
        <end position="342"/>
    </location>
</feature>
<dbReference type="GO" id="GO:0070530">
    <property type="term" value="F:K63-linked polyubiquitin modification-dependent protein binding"/>
    <property type="evidence" value="ECO:0007669"/>
    <property type="project" value="TreeGrafter"/>
</dbReference>
<dbReference type="AlphaFoldDB" id="A0A9W8HS85"/>
<dbReference type="Pfam" id="PF00569">
    <property type="entry name" value="ZZ"/>
    <property type="match status" value="1"/>
</dbReference>
<feature type="compositionally biased region" description="Basic residues" evidence="6">
    <location>
        <begin position="48"/>
        <end position="61"/>
    </location>
</feature>
<evidence type="ECO:0000256" key="6">
    <source>
        <dbReference type="SAM" id="MobiDB-lite"/>
    </source>
</evidence>
<accession>A0A9W8HS85</accession>
<dbReference type="Gene3D" id="3.30.60.90">
    <property type="match status" value="1"/>
</dbReference>
<name>A0A9W8HS85_9FUNG</name>
<evidence type="ECO:0000256" key="4">
    <source>
        <dbReference type="ARBA" id="ARBA00022837"/>
    </source>
</evidence>
<dbReference type="PANTHER" id="PTHR15090">
    <property type="entry name" value="SEQUESTOSOME 1-RELATED"/>
    <property type="match status" value="1"/>
</dbReference>
<dbReference type="GO" id="GO:0005080">
    <property type="term" value="F:protein kinase C binding"/>
    <property type="evidence" value="ECO:0007669"/>
    <property type="project" value="TreeGrafter"/>
</dbReference>
<organism evidence="9 10">
    <name type="scientific">Coemansia interrupta</name>
    <dbReference type="NCBI Taxonomy" id="1126814"/>
    <lineage>
        <taxon>Eukaryota</taxon>
        <taxon>Fungi</taxon>
        <taxon>Fungi incertae sedis</taxon>
        <taxon>Zoopagomycota</taxon>
        <taxon>Kickxellomycotina</taxon>
        <taxon>Kickxellomycetes</taxon>
        <taxon>Kickxellales</taxon>
        <taxon>Kickxellaceae</taxon>
        <taxon>Coemansia</taxon>
    </lineage>
</organism>
<evidence type="ECO:0000256" key="1">
    <source>
        <dbReference type="ARBA" id="ARBA00022723"/>
    </source>
</evidence>
<dbReference type="SUPFAM" id="SSF47473">
    <property type="entry name" value="EF-hand"/>
    <property type="match status" value="1"/>
</dbReference>
<keyword evidence="4" id="KW-0106">Calcium</keyword>
<evidence type="ECO:0000256" key="2">
    <source>
        <dbReference type="ARBA" id="ARBA00022771"/>
    </source>
</evidence>
<dbReference type="InterPro" id="IPR043145">
    <property type="entry name" value="Znf_ZZ_sf"/>
</dbReference>
<evidence type="ECO:0000259" key="7">
    <source>
        <dbReference type="PROSITE" id="PS50135"/>
    </source>
</evidence>
<feature type="region of interest" description="Disordered" evidence="6">
    <location>
        <begin position="42"/>
        <end position="63"/>
    </location>
</feature>
<dbReference type="GO" id="GO:0008270">
    <property type="term" value="F:zinc ion binding"/>
    <property type="evidence" value="ECO:0007669"/>
    <property type="project" value="UniProtKB-KW"/>
</dbReference>
<dbReference type="InterPro" id="IPR011992">
    <property type="entry name" value="EF-hand-dom_pair"/>
</dbReference>
<dbReference type="InterPro" id="IPR052260">
    <property type="entry name" value="Autophagy_Rcpt_SigReg"/>
</dbReference>
<dbReference type="GO" id="GO:0035973">
    <property type="term" value="P:aggrephagy"/>
    <property type="evidence" value="ECO:0007669"/>
    <property type="project" value="TreeGrafter"/>
</dbReference>
<dbReference type="PROSITE" id="PS50135">
    <property type="entry name" value="ZF_ZZ_2"/>
    <property type="match status" value="1"/>
</dbReference>
<dbReference type="GO" id="GO:0000423">
    <property type="term" value="P:mitophagy"/>
    <property type="evidence" value="ECO:0007669"/>
    <property type="project" value="TreeGrafter"/>
</dbReference>
<protein>
    <submittedName>
        <fullName evidence="9">Uncharacterized protein</fullName>
    </submittedName>
</protein>